<organism evidence="1 2">
    <name type="scientific">Pyropia yezoensis</name>
    <name type="common">Susabi-nori</name>
    <name type="synonym">Porphyra yezoensis</name>
    <dbReference type="NCBI Taxonomy" id="2788"/>
    <lineage>
        <taxon>Eukaryota</taxon>
        <taxon>Rhodophyta</taxon>
        <taxon>Bangiophyceae</taxon>
        <taxon>Bangiales</taxon>
        <taxon>Bangiaceae</taxon>
        <taxon>Pyropia</taxon>
    </lineage>
</organism>
<comment type="caution">
    <text evidence="1">The sequence shown here is derived from an EMBL/GenBank/DDBJ whole genome shotgun (WGS) entry which is preliminary data.</text>
</comment>
<proteinExistence type="predicted"/>
<name>A0ACC3CBY8_PYRYE</name>
<keyword evidence="2" id="KW-1185">Reference proteome</keyword>
<gene>
    <name evidence="1" type="ORF">I4F81_009865</name>
</gene>
<sequence length="135" mass="14787">MPYARFVQIGRVCLVNYGPYRGSLVVVVNVLDHNRVLAEGPTSKVPRQVLQLTRLSLTDLMVPIQLGARSSTLAAAYAKAGTDDAWAASSWGKKLASRSKRAQLTDFDRFKVMVARKTKASAINKQVKVLKRSAA</sequence>
<protein>
    <submittedName>
        <fullName evidence="1">Uncharacterized protein</fullName>
    </submittedName>
</protein>
<reference evidence="1" key="1">
    <citation type="submission" date="2019-11" db="EMBL/GenBank/DDBJ databases">
        <title>Nori genome reveals adaptations in red seaweeds to the harsh intertidal environment.</title>
        <authorList>
            <person name="Wang D."/>
            <person name="Mao Y."/>
        </authorList>
    </citation>
    <scope>NUCLEOTIDE SEQUENCE</scope>
    <source>
        <tissue evidence="1">Gametophyte</tissue>
    </source>
</reference>
<evidence type="ECO:0000313" key="1">
    <source>
        <dbReference type="EMBL" id="KAK1867358.1"/>
    </source>
</evidence>
<evidence type="ECO:0000313" key="2">
    <source>
        <dbReference type="Proteomes" id="UP000798662"/>
    </source>
</evidence>
<dbReference type="EMBL" id="CM020620">
    <property type="protein sequence ID" value="KAK1867358.1"/>
    <property type="molecule type" value="Genomic_DNA"/>
</dbReference>
<dbReference type="Proteomes" id="UP000798662">
    <property type="component" value="Chromosome 3"/>
</dbReference>
<accession>A0ACC3CBY8</accession>